<reference evidence="2" key="1">
    <citation type="submission" date="2016-04" db="EMBL/GenBank/DDBJ databases">
        <title>Complete Genome Sequences of Twelve Strains of a Stable Defined Moderately Diverse Mouse Microbiota 2 (sDMDMm2).</title>
        <authorList>
            <person name="Uchimura Y."/>
            <person name="Wyss M."/>
            <person name="Brugiroux S."/>
            <person name="Limenitakis J.P."/>
            <person name="Stecher B."/>
            <person name="McCoy K.D."/>
            <person name="Macpherson A.J."/>
        </authorList>
    </citation>
    <scope>NUCLEOTIDE SEQUENCE [LARGE SCALE GENOMIC DNA]</scope>
    <source>
        <strain evidence="2">I48</strain>
    </source>
</reference>
<protein>
    <submittedName>
        <fullName evidence="1">Uncharacterized protein</fullName>
    </submittedName>
</protein>
<dbReference type="InterPro" id="IPR036737">
    <property type="entry name" value="OmpA-like_sf"/>
</dbReference>
<sequence>MKGAGITCHLLLLFLAILPIRAMKASKDTLYVQVKFQLGYSSVDTSFCDNKVHLEHLVSLLKNAASDSSAIVKSITIKGCASPEGYTPMNRKLSEKRAQNVRTYILNKTHLTDSIIKVLPSDVDWELLSKMIATTEQPWRNEAIEIIANTPIWIFDKDKRIIDGRKNRLCMLRGGRAWKYMKEKFFPDLRNARFRIVCEREILNATADETKEYAVATTAPLVTTAGHDSIPQVTDAADAYVPVSSKVISATAIPSTKKERQRMTALLKTNMLYDAAAIPNIGVEVAIGHQWSVGANWQYAWWSNDTKHRFWRVYGGDAECRYWFSPQYKKRSVMCGHHVGLYGQMLTYDIEWGGRGYLGGRWSWGAGLSYGYSLPIGRQFNIDFTLGVGYLSGDYMKYQPEDNCYVWESTRKRKWFGPTKAEVSLVWYIGGRNEQKGGVR</sequence>
<gene>
    <name evidence="1" type="ORF">A4V03_16085</name>
</gene>
<keyword evidence="2" id="KW-1185">Reference proteome</keyword>
<proteinExistence type="predicted"/>
<organism evidence="1 2">
    <name type="scientific">Bacteroides caecimuris</name>
    <dbReference type="NCBI Taxonomy" id="1796613"/>
    <lineage>
        <taxon>Bacteria</taxon>
        <taxon>Pseudomonadati</taxon>
        <taxon>Bacteroidota</taxon>
        <taxon>Bacteroidia</taxon>
        <taxon>Bacteroidales</taxon>
        <taxon>Bacteroidaceae</taxon>
        <taxon>Bacteroides</taxon>
    </lineage>
</organism>
<accession>A0A1C7H2U3</accession>
<dbReference type="InterPro" id="IPR021958">
    <property type="entry name" value="DUF3575"/>
</dbReference>
<dbReference type="Gene3D" id="3.30.1330.60">
    <property type="entry name" value="OmpA-like domain"/>
    <property type="match status" value="1"/>
</dbReference>
<dbReference type="SUPFAM" id="SSF103088">
    <property type="entry name" value="OmpA-like"/>
    <property type="match status" value="1"/>
</dbReference>
<dbReference type="KEGG" id="bcae:A4V03_16085"/>
<dbReference type="Proteomes" id="UP000092631">
    <property type="component" value="Chromosome"/>
</dbReference>
<evidence type="ECO:0000313" key="2">
    <source>
        <dbReference type="Proteomes" id="UP000092631"/>
    </source>
</evidence>
<name>A0A1C7H2U3_9BACE</name>
<evidence type="ECO:0000313" key="1">
    <source>
        <dbReference type="EMBL" id="ANU58879.1"/>
    </source>
</evidence>
<dbReference type="AlphaFoldDB" id="A0A1C7H2U3"/>
<dbReference type="OrthoDB" id="1046564at2"/>
<dbReference type="EMBL" id="CP015401">
    <property type="protein sequence ID" value="ANU58879.1"/>
    <property type="molecule type" value="Genomic_DNA"/>
</dbReference>
<dbReference type="Pfam" id="PF12099">
    <property type="entry name" value="DUF3575"/>
    <property type="match status" value="1"/>
</dbReference>